<comment type="similarity">
    <text evidence="2">Belongs to the aromatic acid exporter (TC 2.A.85) family.</text>
</comment>
<dbReference type="Gene3D" id="3.30.420.10">
    <property type="entry name" value="Ribonuclease H-like superfamily/Ribonuclease H"/>
    <property type="match status" value="1"/>
</dbReference>
<dbReference type="InterPro" id="IPR020966">
    <property type="entry name" value="ALMT"/>
</dbReference>
<dbReference type="GO" id="GO:0015074">
    <property type="term" value="P:DNA integration"/>
    <property type="evidence" value="ECO:0007669"/>
    <property type="project" value="InterPro"/>
</dbReference>
<dbReference type="PROSITE" id="PS50994">
    <property type="entry name" value="INTEGRASE"/>
    <property type="match status" value="1"/>
</dbReference>
<gene>
    <name evidence="11" type="ORF">T459_03376</name>
</gene>
<accession>A0A2G3AMN7</accession>
<comment type="caution">
    <text evidence="11">The sequence shown here is derived from an EMBL/GenBank/DDBJ whole genome shotgun (WGS) entry which is preliminary data.</text>
</comment>
<evidence type="ECO:0000256" key="4">
    <source>
        <dbReference type="ARBA" id="ARBA00022692"/>
    </source>
</evidence>
<feature type="domain" description="Integrase catalytic" evidence="10">
    <location>
        <begin position="1"/>
        <end position="104"/>
    </location>
</feature>
<reference evidence="11 12" key="1">
    <citation type="journal article" date="2014" name="Nat. Genet.">
        <title>Genome sequence of the hot pepper provides insights into the evolution of pungency in Capsicum species.</title>
        <authorList>
            <person name="Kim S."/>
            <person name="Park M."/>
            <person name="Yeom S.I."/>
            <person name="Kim Y.M."/>
            <person name="Lee J.M."/>
            <person name="Lee H.A."/>
            <person name="Seo E."/>
            <person name="Choi J."/>
            <person name="Cheong K."/>
            <person name="Kim K.T."/>
            <person name="Jung K."/>
            <person name="Lee G.W."/>
            <person name="Oh S.K."/>
            <person name="Bae C."/>
            <person name="Kim S.B."/>
            <person name="Lee H.Y."/>
            <person name="Kim S.Y."/>
            <person name="Kim M.S."/>
            <person name="Kang B.C."/>
            <person name="Jo Y.D."/>
            <person name="Yang H.B."/>
            <person name="Jeong H.J."/>
            <person name="Kang W.H."/>
            <person name="Kwon J.K."/>
            <person name="Shin C."/>
            <person name="Lim J.Y."/>
            <person name="Park J.H."/>
            <person name="Huh J.H."/>
            <person name="Kim J.S."/>
            <person name="Kim B.D."/>
            <person name="Cohen O."/>
            <person name="Paran I."/>
            <person name="Suh M.C."/>
            <person name="Lee S.B."/>
            <person name="Kim Y.K."/>
            <person name="Shin Y."/>
            <person name="Noh S.J."/>
            <person name="Park J."/>
            <person name="Seo Y.S."/>
            <person name="Kwon S.Y."/>
            <person name="Kim H.A."/>
            <person name="Park J.M."/>
            <person name="Kim H.J."/>
            <person name="Choi S.B."/>
            <person name="Bosland P.W."/>
            <person name="Reeves G."/>
            <person name="Jo S.H."/>
            <person name="Lee B.W."/>
            <person name="Cho H.T."/>
            <person name="Choi H.S."/>
            <person name="Lee M.S."/>
            <person name="Yu Y."/>
            <person name="Do Choi Y."/>
            <person name="Park B.S."/>
            <person name="van Deynze A."/>
            <person name="Ashrafi H."/>
            <person name="Hill T."/>
            <person name="Kim W.T."/>
            <person name="Pai H.S."/>
            <person name="Ahn H.K."/>
            <person name="Yeam I."/>
            <person name="Giovannoni J.J."/>
            <person name="Rose J.K."/>
            <person name="Sorensen I."/>
            <person name="Lee S.J."/>
            <person name="Kim R.W."/>
            <person name="Choi I.Y."/>
            <person name="Choi B.S."/>
            <person name="Lim J.S."/>
            <person name="Lee Y.H."/>
            <person name="Choi D."/>
        </authorList>
    </citation>
    <scope>NUCLEOTIDE SEQUENCE [LARGE SCALE GENOMIC DNA]</scope>
    <source>
        <strain evidence="12">cv. CM334</strain>
    </source>
</reference>
<keyword evidence="5 9" id="KW-1133">Transmembrane helix</keyword>
<dbReference type="Gramene" id="PHT95494">
    <property type="protein sequence ID" value="PHT95494"/>
    <property type="gene ID" value="T459_03376"/>
</dbReference>
<evidence type="ECO:0000256" key="1">
    <source>
        <dbReference type="ARBA" id="ARBA00004141"/>
    </source>
</evidence>
<dbReference type="AlphaFoldDB" id="A0A2G3AMN7"/>
<feature type="transmembrane region" description="Helical" evidence="9">
    <location>
        <begin position="478"/>
        <end position="498"/>
    </location>
</feature>
<evidence type="ECO:0000259" key="10">
    <source>
        <dbReference type="PROSITE" id="PS50994"/>
    </source>
</evidence>
<dbReference type="InterPro" id="IPR012337">
    <property type="entry name" value="RNaseH-like_sf"/>
</dbReference>
<evidence type="ECO:0000256" key="5">
    <source>
        <dbReference type="ARBA" id="ARBA00022989"/>
    </source>
</evidence>
<comment type="subcellular location">
    <subcellularLocation>
        <location evidence="1">Membrane</location>
        <topology evidence="1">Multi-pass membrane protein</topology>
    </subcellularLocation>
</comment>
<dbReference type="InterPro" id="IPR036397">
    <property type="entry name" value="RNaseH_sf"/>
</dbReference>
<feature type="transmembrane region" description="Helical" evidence="9">
    <location>
        <begin position="510"/>
        <end position="531"/>
    </location>
</feature>
<evidence type="ECO:0000256" key="2">
    <source>
        <dbReference type="ARBA" id="ARBA00007079"/>
    </source>
</evidence>
<dbReference type="EMBL" id="AYRZ02000001">
    <property type="protein sequence ID" value="PHT95494.1"/>
    <property type="molecule type" value="Genomic_DNA"/>
</dbReference>
<organism evidence="11 12">
    <name type="scientific">Capsicum annuum</name>
    <name type="common">Capsicum pepper</name>
    <dbReference type="NCBI Taxonomy" id="4072"/>
    <lineage>
        <taxon>Eukaryota</taxon>
        <taxon>Viridiplantae</taxon>
        <taxon>Streptophyta</taxon>
        <taxon>Embryophyta</taxon>
        <taxon>Tracheophyta</taxon>
        <taxon>Spermatophyta</taxon>
        <taxon>Magnoliopsida</taxon>
        <taxon>eudicotyledons</taxon>
        <taxon>Gunneridae</taxon>
        <taxon>Pentapetalae</taxon>
        <taxon>asterids</taxon>
        <taxon>lamiids</taxon>
        <taxon>Solanales</taxon>
        <taxon>Solanaceae</taxon>
        <taxon>Solanoideae</taxon>
        <taxon>Capsiceae</taxon>
        <taxon>Capsicum</taxon>
    </lineage>
</organism>
<dbReference type="GO" id="GO:0003676">
    <property type="term" value="F:nucleic acid binding"/>
    <property type="evidence" value="ECO:0007669"/>
    <property type="project" value="InterPro"/>
</dbReference>
<dbReference type="STRING" id="4072.A0A2G3AMN7"/>
<keyword evidence="6" id="KW-0406">Ion transport</keyword>
<name>A0A2G3AMN7_CAPAN</name>
<evidence type="ECO:0000256" key="9">
    <source>
        <dbReference type="SAM" id="Phobius"/>
    </source>
</evidence>
<sequence>MIIIDNAANLNSHLMQEVCQQLKIAHRNFTPYRPKANGIVEASNKNIKKILRKMIQGSRQWNKKLSFALLGYRTTVRTSTGTTLYLLVYGTEAVVPAEVEIPSLQVIVESEIDDDEILLNNGNLLSVQDPPEKWEITSYLASSKKMGRYFEKMMKSYFIIIFVWDNCHSSFWSPPEEQGFGSEYLNDSEIKSANFAGWEPPHGPFKLEHPWKEYLKIGDLVRKCACHLQVLNGNLNSKSEEPTEFERRTEEACKRMIMKASKPLKELALSIKTMTQPFSSISHISNAKNVIDDLKHTLGTSETFFQHNESCVMDFIPITSVMSLLIAINECVNEISKAIKELSRRAYFKKKDGRRRDSSSTEAATGENRPQIMHYRTVNPVVDDNVEEGDFITIEIDGNVESTEVVVEESNRVSSTISKSMNREFGTALAGAFDLGAKYLAELSGKEGPDPIILEILIFTIGSLGTFTRFYPHIKKKYDYETVIFVLTFSLVVVSSYRTEDILQLAKQRITTILIGVSTIMVISMVILPVWAGEDLVKLVSVNLEKLAGDLTELLHITPHPDLIEVVLTFWDMSSLVFRFGKSEMTPTLAEISGLLHLPYIDKGMIFGPLEGFNCFWDEFNITKEKWERKRLEVFTLALLGTLVFPLEKKCINTRLQSVVMALFHEEQGDKVTIIPMILTEIYKALTEVKGGMIFFQGSNLMLKLWLMEHLHVPSLIRPDVIDRCESHLPNSCYPWKSRLGLNFSSQELRITFYGDVYGFVQKQSYLGVRCNSFWL</sequence>
<dbReference type="GO" id="GO:0015743">
    <property type="term" value="P:malate transport"/>
    <property type="evidence" value="ECO:0007669"/>
    <property type="project" value="InterPro"/>
</dbReference>
<reference evidence="11 12" key="2">
    <citation type="journal article" date="2017" name="Genome Biol.">
        <title>New reference genome sequences of hot pepper reveal the massive evolution of plant disease-resistance genes by retroduplication.</title>
        <authorList>
            <person name="Kim S."/>
            <person name="Park J."/>
            <person name="Yeom S.I."/>
            <person name="Kim Y.M."/>
            <person name="Seo E."/>
            <person name="Kim K.T."/>
            <person name="Kim M.S."/>
            <person name="Lee J.M."/>
            <person name="Cheong K."/>
            <person name="Shin H.S."/>
            <person name="Kim S.B."/>
            <person name="Han K."/>
            <person name="Lee J."/>
            <person name="Park M."/>
            <person name="Lee H.A."/>
            <person name="Lee H.Y."/>
            <person name="Lee Y."/>
            <person name="Oh S."/>
            <person name="Lee J.H."/>
            <person name="Choi E."/>
            <person name="Choi E."/>
            <person name="Lee S.E."/>
            <person name="Jeon J."/>
            <person name="Kim H."/>
            <person name="Choi G."/>
            <person name="Song H."/>
            <person name="Lee J."/>
            <person name="Lee S.C."/>
            <person name="Kwon J.K."/>
            <person name="Lee H.Y."/>
            <person name="Koo N."/>
            <person name="Hong Y."/>
            <person name="Kim R.W."/>
            <person name="Kang W.H."/>
            <person name="Huh J.H."/>
            <person name="Kang B.C."/>
            <person name="Yang T.J."/>
            <person name="Lee Y.H."/>
            <person name="Bennetzen J.L."/>
            <person name="Choi D."/>
        </authorList>
    </citation>
    <scope>NUCLEOTIDE SEQUENCE [LARGE SCALE GENOMIC DNA]</scope>
    <source>
        <strain evidence="12">cv. CM334</strain>
    </source>
</reference>
<evidence type="ECO:0000256" key="6">
    <source>
        <dbReference type="ARBA" id="ARBA00023065"/>
    </source>
</evidence>
<dbReference type="SUPFAM" id="SSF53098">
    <property type="entry name" value="Ribonuclease H-like"/>
    <property type="match status" value="1"/>
</dbReference>
<dbReference type="Pfam" id="PF11744">
    <property type="entry name" value="ALMT"/>
    <property type="match status" value="2"/>
</dbReference>
<evidence type="ECO:0000313" key="11">
    <source>
        <dbReference type="EMBL" id="PHT95494.1"/>
    </source>
</evidence>
<dbReference type="InterPro" id="IPR001584">
    <property type="entry name" value="Integrase_cat-core"/>
</dbReference>
<protein>
    <recommendedName>
        <fullName evidence="10">Integrase catalytic domain-containing protein</fullName>
    </recommendedName>
</protein>
<keyword evidence="3" id="KW-0813">Transport</keyword>
<dbReference type="PANTHER" id="PTHR31086">
    <property type="entry name" value="ALUMINUM-ACTIVATED MALATE TRANSPORTER 10"/>
    <property type="match status" value="1"/>
</dbReference>
<evidence type="ECO:0000256" key="7">
    <source>
        <dbReference type="ARBA" id="ARBA00023136"/>
    </source>
</evidence>
<dbReference type="GO" id="GO:0009705">
    <property type="term" value="C:plant-type vacuole membrane"/>
    <property type="evidence" value="ECO:0000318"/>
    <property type="project" value="GO_Central"/>
</dbReference>
<proteinExistence type="inferred from homology"/>
<dbReference type="GO" id="GO:0034220">
    <property type="term" value="P:monoatomic ion transmembrane transport"/>
    <property type="evidence" value="ECO:0007669"/>
    <property type="project" value="UniProtKB-KW"/>
</dbReference>
<keyword evidence="8" id="KW-0407">Ion channel</keyword>
<keyword evidence="4 9" id="KW-0812">Transmembrane</keyword>
<evidence type="ECO:0000256" key="3">
    <source>
        <dbReference type="ARBA" id="ARBA00022448"/>
    </source>
</evidence>
<keyword evidence="12" id="KW-1185">Reference proteome</keyword>
<evidence type="ECO:0000256" key="8">
    <source>
        <dbReference type="ARBA" id="ARBA00023303"/>
    </source>
</evidence>
<dbReference type="Proteomes" id="UP000222542">
    <property type="component" value="Unassembled WGS sequence"/>
</dbReference>
<keyword evidence="7 9" id="KW-0472">Membrane</keyword>
<evidence type="ECO:0000313" key="12">
    <source>
        <dbReference type="Proteomes" id="UP000222542"/>
    </source>
</evidence>